<keyword evidence="3" id="KW-1185">Reference proteome</keyword>
<name>A0ABZ0IRH2_9BACT</name>
<dbReference type="Proteomes" id="UP001302349">
    <property type="component" value="Chromosome"/>
</dbReference>
<accession>A0ABZ0IRH2</accession>
<dbReference type="EMBL" id="CP136051">
    <property type="protein sequence ID" value="WOK06734.1"/>
    <property type="molecule type" value="Genomic_DNA"/>
</dbReference>
<sequence>MSKAAITKRKEQLEEMERKAKKKLQTGTDSVEQNVSRALKTGLIIGGVLFAGYQVARLITSSSRTENLKKKALTSL</sequence>
<gene>
    <name evidence="2" type="ORF">RT717_27065</name>
</gene>
<feature type="region of interest" description="Disordered" evidence="1">
    <location>
        <begin position="1"/>
        <end position="29"/>
    </location>
</feature>
<evidence type="ECO:0000256" key="1">
    <source>
        <dbReference type="SAM" id="MobiDB-lite"/>
    </source>
</evidence>
<reference evidence="2 3" key="1">
    <citation type="journal article" date="2023" name="Microbiol. Resour. Announc.">
        <title>Complete Genome Sequence of Imperialibacter roseus strain P4T.</title>
        <authorList>
            <person name="Tizabi D.R."/>
            <person name="Bachvaroff T."/>
            <person name="Hill R.T."/>
        </authorList>
    </citation>
    <scope>NUCLEOTIDE SEQUENCE [LARGE SCALE GENOMIC DNA]</scope>
    <source>
        <strain evidence="2 3">P4T</strain>
    </source>
</reference>
<protein>
    <submittedName>
        <fullName evidence="2">Uncharacterized protein</fullName>
    </submittedName>
</protein>
<evidence type="ECO:0000313" key="3">
    <source>
        <dbReference type="Proteomes" id="UP001302349"/>
    </source>
</evidence>
<organism evidence="2 3">
    <name type="scientific">Imperialibacter roseus</name>
    <dbReference type="NCBI Taxonomy" id="1324217"/>
    <lineage>
        <taxon>Bacteria</taxon>
        <taxon>Pseudomonadati</taxon>
        <taxon>Bacteroidota</taxon>
        <taxon>Cytophagia</taxon>
        <taxon>Cytophagales</taxon>
        <taxon>Flammeovirgaceae</taxon>
        <taxon>Imperialibacter</taxon>
    </lineage>
</organism>
<evidence type="ECO:0000313" key="2">
    <source>
        <dbReference type="EMBL" id="WOK06734.1"/>
    </source>
</evidence>
<feature type="compositionally biased region" description="Basic and acidic residues" evidence="1">
    <location>
        <begin position="8"/>
        <end position="18"/>
    </location>
</feature>
<dbReference type="RefSeq" id="WP_317489438.1">
    <property type="nucleotide sequence ID" value="NZ_CP136051.1"/>
</dbReference>
<proteinExistence type="predicted"/>